<keyword evidence="7" id="KW-0539">Nucleus</keyword>
<proteinExistence type="inferred from homology"/>
<dbReference type="InterPro" id="IPR045249">
    <property type="entry name" value="HARBI1-like"/>
</dbReference>
<dbReference type="InterPro" id="IPR058353">
    <property type="entry name" value="DUF8040"/>
</dbReference>
<evidence type="ECO:0000256" key="1">
    <source>
        <dbReference type="ARBA" id="ARBA00001968"/>
    </source>
</evidence>
<protein>
    <recommendedName>
        <fullName evidence="12">DDE Tnp4 domain-containing protein</fullName>
    </recommendedName>
</protein>
<name>A0AAW2CEP2_9ROSI</name>
<evidence type="ECO:0000259" key="8">
    <source>
        <dbReference type="Pfam" id="PF13359"/>
    </source>
</evidence>
<dbReference type="Proteomes" id="UP001459277">
    <property type="component" value="Unassembled WGS sequence"/>
</dbReference>
<dbReference type="GO" id="GO:0004518">
    <property type="term" value="F:nuclease activity"/>
    <property type="evidence" value="ECO:0007669"/>
    <property type="project" value="UniProtKB-KW"/>
</dbReference>
<dbReference type="GO" id="GO:0016787">
    <property type="term" value="F:hydrolase activity"/>
    <property type="evidence" value="ECO:0007669"/>
    <property type="project" value="UniProtKB-KW"/>
</dbReference>
<evidence type="ECO:0000259" key="9">
    <source>
        <dbReference type="Pfam" id="PF26138"/>
    </source>
</evidence>
<evidence type="ECO:0000313" key="10">
    <source>
        <dbReference type="EMBL" id="KAK9996636.1"/>
    </source>
</evidence>
<dbReference type="Pfam" id="PF26138">
    <property type="entry name" value="DUF8040"/>
    <property type="match status" value="1"/>
</dbReference>
<evidence type="ECO:0000256" key="5">
    <source>
        <dbReference type="ARBA" id="ARBA00022723"/>
    </source>
</evidence>
<keyword evidence="4" id="KW-0540">Nuclease</keyword>
<comment type="subcellular location">
    <subcellularLocation>
        <location evidence="2">Nucleus</location>
    </subcellularLocation>
</comment>
<feature type="domain" description="DUF8040" evidence="9">
    <location>
        <begin position="51"/>
        <end position="147"/>
    </location>
</feature>
<dbReference type="Pfam" id="PF13359">
    <property type="entry name" value="DDE_Tnp_4"/>
    <property type="match status" value="1"/>
</dbReference>
<gene>
    <name evidence="10" type="ORF">SO802_021322</name>
</gene>
<organism evidence="10 11">
    <name type="scientific">Lithocarpus litseifolius</name>
    <dbReference type="NCBI Taxonomy" id="425828"/>
    <lineage>
        <taxon>Eukaryota</taxon>
        <taxon>Viridiplantae</taxon>
        <taxon>Streptophyta</taxon>
        <taxon>Embryophyta</taxon>
        <taxon>Tracheophyta</taxon>
        <taxon>Spermatophyta</taxon>
        <taxon>Magnoliopsida</taxon>
        <taxon>eudicotyledons</taxon>
        <taxon>Gunneridae</taxon>
        <taxon>Pentapetalae</taxon>
        <taxon>rosids</taxon>
        <taxon>fabids</taxon>
        <taxon>Fagales</taxon>
        <taxon>Fagaceae</taxon>
        <taxon>Lithocarpus</taxon>
    </lineage>
</organism>
<dbReference type="EMBL" id="JAZDWU010000007">
    <property type="protein sequence ID" value="KAK9996636.1"/>
    <property type="molecule type" value="Genomic_DNA"/>
</dbReference>
<evidence type="ECO:0000256" key="7">
    <source>
        <dbReference type="ARBA" id="ARBA00023242"/>
    </source>
</evidence>
<evidence type="ECO:0008006" key="12">
    <source>
        <dbReference type="Google" id="ProtNLM"/>
    </source>
</evidence>
<keyword evidence="6" id="KW-0378">Hydrolase</keyword>
<dbReference type="GO" id="GO:0005634">
    <property type="term" value="C:nucleus"/>
    <property type="evidence" value="ECO:0007669"/>
    <property type="project" value="UniProtKB-SubCell"/>
</dbReference>
<dbReference type="InterPro" id="IPR027806">
    <property type="entry name" value="HARBI1_dom"/>
</dbReference>
<keyword evidence="11" id="KW-1185">Reference proteome</keyword>
<evidence type="ECO:0000256" key="4">
    <source>
        <dbReference type="ARBA" id="ARBA00022722"/>
    </source>
</evidence>
<comment type="caution">
    <text evidence="10">The sequence shown here is derived from an EMBL/GenBank/DDBJ whole genome shotgun (WGS) entry which is preliminary data.</text>
</comment>
<sequence length="378" mass="43072">MADTDSDQDSVMAAPDSDEYDSDVELKIATAYVQFCIEYVQKYYMKRPMCTSILSGNSYVHEVLEGNPQMCYDIFRMDKIIFRHLCNELKRLQLLEEDTGIVSVEEAVGVLLFIVGHNTNFRVTANHFQHSLETIQRQFRRALRAVHALGCLIIRPDADAAELPHSLRGNEKYYPWFEAGLLVNDCRLSVTRMERNKNGNGIFFVKLVNMLGFVSGDRSYYLVDSGYAIGNAFLPPHKSTRYHAQEFRGADRQPTTPQELFNYRNSSLRMVIERCFGVLKARFSILTAMHSFSISRQRLIVTACCALHNFIRMYNQADDMFHVWEGSFVRNNDASIAGATRVGSGGTEEAFNARAQRAMSEYRDAINAAMWADYTANT</sequence>
<accession>A0AAW2CEP2</accession>
<evidence type="ECO:0000313" key="11">
    <source>
        <dbReference type="Proteomes" id="UP001459277"/>
    </source>
</evidence>
<evidence type="ECO:0000256" key="3">
    <source>
        <dbReference type="ARBA" id="ARBA00006958"/>
    </source>
</evidence>
<evidence type="ECO:0000256" key="6">
    <source>
        <dbReference type="ARBA" id="ARBA00022801"/>
    </source>
</evidence>
<dbReference type="PANTHER" id="PTHR22930">
    <property type="match status" value="1"/>
</dbReference>
<reference evidence="10 11" key="1">
    <citation type="submission" date="2024-01" db="EMBL/GenBank/DDBJ databases">
        <title>A telomere-to-telomere, gap-free genome of sweet tea (Lithocarpus litseifolius).</title>
        <authorList>
            <person name="Zhou J."/>
        </authorList>
    </citation>
    <scope>NUCLEOTIDE SEQUENCE [LARGE SCALE GENOMIC DNA]</scope>
    <source>
        <strain evidence="10">Zhou-2022a</strain>
        <tissue evidence="10">Leaf</tissue>
    </source>
</reference>
<comment type="similarity">
    <text evidence="3">Belongs to the HARBI1 family.</text>
</comment>
<evidence type="ECO:0000256" key="2">
    <source>
        <dbReference type="ARBA" id="ARBA00004123"/>
    </source>
</evidence>
<dbReference type="AlphaFoldDB" id="A0AAW2CEP2"/>
<comment type="cofactor">
    <cofactor evidence="1">
        <name>a divalent metal cation</name>
        <dbReference type="ChEBI" id="CHEBI:60240"/>
    </cofactor>
</comment>
<keyword evidence="5" id="KW-0479">Metal-binding</keyword>
<dbReference type="PANTHER" id="PTHR22930:SF228">
    <property type="entry name" value="PROTEIN ALP1-LIKE"/>
    <property type="match status" value="1"/>
</dbReference>
<feature type="domain" description="DDE Tnp4" evidence="8">
    <location>
        <begin position="218"/>
        <end position="309"/>
    </location>
</feature>
<dbReference type="GO" id="GO:0046872">
    <property type="term" value="F:metal ion binding"/>
    <property type="evidence" value="ECO:0007669"/>
    <property type="project" value="UniProtKB-KW"/>
</dbReference>